<evidence type="ECO:0000256" key="2">
    <source>
        <dbReference type="ARBA" id="ARBA00008124"/>
    </source>
</evidence>
<evidence type="ECO:0000256" key="9">
    <source>
        <dbReference type="ARBA" id="ARBA00023180"/>
    </source>
</evidence>
<keyword evidence="3" id="KW-0808">Transferase</keyword>
<keyword evidence="4" id="KW-0812">Transmembrane</keyword>
<evidence type="ECO:0000256" key="7">
    <source>
        <dbReference type="ARBA" id="ARBA00023034"/>
    </source>
</evidence>
<accession>A0A9B0U9R3</accession>
<feature type="region of interest" description="Disordered" evidence="10">
    <location>
        <begin position="1"/>
        <end position="21"/>
    </location>
</feature>
<organism evidence="11 12">
    <name type="scientific">Chrysochloris asiatica</name>
    <name type="common">Cape golden mole</name>
    <dbReference type="NCBI Taxonomy" id="185453"/>
    <lineage>
        <taxon>Eukaryota</taxon>
        <taxon>Metazoa</taxon>
        <taxon>Chordata</taxon>
        <taxon>Craniata</taxon>
        <taxon>Vertebrata</taxon>
        <taxon>Euteleostomi</taxon>
        <taxon>Mammalia</taxon>
        <taxon>Eutheria</taxon>
        <taxon>Afrotheria</taxon>
        <taxon>Chrysochloridae</taxon>
        <taxon>Chrysochlorinae</taxon>
        <taxon>Chrysochloris</taxon>
    </lineage>
</organism>
<evidence type="ECO:0000256" key="10">
    <source>
        <dbReference type="SAM" id="MobiDB-lite"/>
    </source>
</evidence>
<dbReference type="InterPro" id="IPR009729">
    <property type="entry name" value="Gal-3-0_sulfotransfrase"/>
</dbReference>
<dbReference type="InterPro" id="IPR027417">
    <property type="entry name" value="P-loop_NTPase"/>
</dbReference>
<dbReference type="GO" id="GO:0001733">
    <property type="term" value="F:galactosylceramide sulfotransferase activity"/>
    <property type="evidence" value="ECO:0007669"/>
    <property type="project" value="InterPro"/>
</dbReference>
<feature type="region of interest" description="Disordered" evidence="10">
    <location>
        <begin position="623"/>
        <end position="653"/>
    </location>
</feature>
<evidence type="ECO:0000256" key="3">
    <source>
        <dbReference type="ARBA" id="ARBA00022679"/>
    </source>
</evidence>
<dbReference type="Proteomes" id="UP000504623">
    <property type="component" value="Unplaced"/>
</dbReference>
<proteinExistence type="inferred from homology"/>
<keyword evidence="8" id="KW-0472">Membrane</keyword>
<evidence type="ECO:0000313" key="12">
    <source>
        <dbReference type="RefSeq" id="XP_006875290.1"/>
    </source>
</evidence>
<evidence type="ECO:0000256" key="6">
    <source>
        <dbReference type="ARBA" id="ARBA00022989"/>
    </source>
</evidence>
<dbReference type="PANTHER" id="PTHR14647:SF62">
    <property type="entry name" value="GALACTOSE-3-O-SULFOTRANSFERASE 2"/>
    <property type="match status" value="1"/>
</dbReference>
<dbReference type="GO" id="GO:0009247">
    <property type="term" value="P:glycolipid biosynthetic process"/>
    <property type="evidence" value="ECO:0007669"/>
    <property type="project" value="InterPro"/>
</dbReference>
<evidence type="ECO:0000256" key="4">
    <source>
        <dbReference type="ARBA" id="ARBA00022692"/>
    </source>
</evidence>
<keyword evidence="11" id="KW-1185">Reference proteome</keyword>
<dbReference type="RefSeq" id="XP_006875290.1">
    <property type="nucleotide sequence ID" value="XM_006875228.1"/>
</dbReference>
<reference evidence="12" key="1">
    <citation type="submission" date="2025-08" db="UniProtKB">
        <authorList>
            <consortium name="RefSeq"/>
        </authorList>
    </citation>
    <scope>IDENTIFICATION</scope>
    <source>
        <tissue evidence="12">Spleen</tissue>
    </source>
</reference>
<gene>
    <name evidence="12" type="primary">LOC102835299</name>
</gene>
<keyword evidence="6" id="KW-1133">Transmembrane helix</keyword>
<evidence type="ECO:0000256" key="8">
    <source>
        <dbReference type="ARBA" id="ARBA00023136"/>
    </source>
</evidence>
<dbReference type="SUPFAM" id="SSF52540">
    <property type="entry name" value="P-loop containing nucleoside triphosphate hydrolases"/>
    <property type="match status" value="1"/>
</dbReference>
<name>A0A9B0U9R3_CHRAS</name>
<sequence length="653" mass="72620">MIVGVGFRDGNSTRDYAPQPTQSTLTAEVGWVEVLIPCLPFSVTMKERPTDQSREGGRRRAPCPEMADGGAFSYAGSSYSLGAFLGPVRSLLVHLQTHNPQQPHRKQDGPPDHLAMGLWGNGFLSSPVQAPHRVPEPLGDHRPSPQGPTSRAMEDLRQIPSWIGHADLTVDLDLRDYVGNQEAQPPAWEELLSGLCPPGGSGAGLIETPWSPVPGTAVSKGCPHLTLGQLPLNQPRGQLEEAQEPRAETVQTPHGPGVSLTAPSPLGPLGHSRAASCQPRTHLFFLKVHKSASSTVANILFRFGEKHHLTFALPANRAPHFSYPRHFSARDVEGFSGSLGPRFDILCQHLRFEPTEVQRVMPSDTFYFTILRDPARLLESAFSYYKAMSPFSRARSVGHFLDHTRTFYNPLLPDSHYGRNLMAFDLGFDHNARPTRRRMARMVQEVAARFHLVLIAEHWEESLVLLRDALCWELDDVVAFPVNRRAAYARQPLDPGTESKARAWNALDWALYQHFNRTLWTQLRALGAERLQREVAALWRRREQLAHICLPHGEGAMPGAVRDPQLAPLDHGLAPILGYELKPGLDPATEHTCRGLATPELQFGQRLYLQQFPEKARWLSRTQRECPQSSLKPPAGQMHHCADPGQDGDVNLV</sequence>
<evidence type="ECO:0000313" key="11">
    <source>
        <dbReference type="Proteomes" id="UP000504623"/>
    </source>
</evidence>
<keyword evidence="7" id="KW-0333">Golgi apparatus</keyword>
<comment type="subcellular location">
    <subcellularLocation>
        <location evidence="1">Golgi apparatus membrane</location>
        <topology evidence="1">Single-pass type II membrane protein</topology>
    </subcellularLocation>
</comment>
<evidence type="ECO:0000256" key="5">
    <source>
        <dbReference type="ARBA" id="ARBA00022968"/>
    </source>
</evidence>
<comment type="similarity">
    <text evidence="2">Belongs to the galactose-3-O-sulfotransferase family.</text>
</comment>
<dbReference type="PANTHER" id="PTHR14647">
    <property type="entry name" value="GALACTOSE-3-O-SULFOTRANSFERASE"/>
    <property type="match status" value="1"/>
</dbReference>
<dbReference type="Gene3D" id="3.40.50.300">
    <property type="entry name" value="P-loop containing nucleotide triphosphate hydrolases"/>
    <property type="match status" value="1"/>
</dbReference>
<keyword evidence="5" id="KW-0735">Signal-anchor</keyword>
<feature type="region of interest" description="Disordered" evidence="10">
    <location>
        <begin position="238"/>
        <end position="273"/>
    </location>
</feature>
<protein>
    <submittedName>
        <fullName evidence="12">Galactose-3-O-sulfotransferase 2-like</fullName>
    </submittedName>
</protein>
<dbReference type="AlphaFoldDB" id="A0A9B0U9R3"/>
<dbReference type="GO" id="GO:0000139">
    <property type="term" value="C:Golgi membrane"/>
    <property type="evidence" value="ECO:0007669"/>
    <property type="project" value="UniProtKB-SubCell"/>
</dbReference>
<dbReference type="OrthoDB" id="9449895at2759"/>
<evidence type="ECO:0000256" key="1">
    <source>
        <dbReference type="ARBA" id="ARBA00004323"/>
    </source>
</evidence>
<dbReference type="GeneID" id="102835299"/>
<dbReference type="Pfam" id="PF06990">
    <property type="entry name" value="Gal-3-0_sulfotr"/>
    <property type="match status" value="1"/>
</dbReference>
<keyword evidence="9" id="KW-0325">Glycoprotein</keyword>